<dbReference type="PANTHER" id="PTHR23155:SF1152">
    <property type="entry name" value="AAA+ ATPASE DOMAIN-CONTAINING PROTEIN"/>
    <property type="match status" value="1"/>
</dbReference>
<dbReference type="EMBL" id="KI632161">
    <property type="protein sequence ID" value="EYU23524.1"/>
    <property type="molecule type" value="Genomic_DNA"/>
</dbReference>
<organism evidence="3 4">
    <name type="scientific">Erythranthe guttata</name>
    <name type="common">Yellow monkey flower</name>
    <name type="synonym">Mimulus guttatus</name>
    <dbReference type="NCBI Taxonomy" id="4155"/>
    <lineage>
        <taxon>Eukaryota</taxon>
        <taxon>Viridiplantae</taxon>
        <taxon>Streptophyta</taxon>
        <taxon>Embryophyta</taxon>
        <taxon>Tracheophyta</taxon>
        <taxon>Spermatophyta</taxon>
        <taxon>Magnoliopsida</taxon>
        <taxon>eudicotyledons</taxon>
        <taxon>Gunneridae</taxon>
        <taxon>Pentapetalae</taxon>
        <taxon>asterids</taxon>
        <taxon>lamiids</taxon>
        <taxon>Lamiales</taxon>
        <taxon>Phrymaceae</taxon>
        <taxon>Erythranthe</taxon>
    </lineage>
</organism>
<reference evidence="3 4" key="1">
    <citation type="journal article" date="2013" name="Proc. Natl. Acad. Sci. U.S.A.">
        <title>Fine-scale variation in meiotic recombination in Mimulus inferred from population shotgun sequencing.</title>
        <authorList>
            <person name="Hellsten U."/>
            <person name="Wright K.M."/>
            <person name="Jenkins J."/>
            <person name="Shu S."/>
            <person name="Yuan Y."/>
            <person name="Wessler S.R."/>
            <person name="Schmutz J."/>
            <person name="Willis J.H."/>
            <person name="Rokhsar D.S."/>
        </authorList>
    </citation>
    <scope>NUCLEOTIDE SEQUENCE [LARGE SCALE GENOMIC DNA]</scope>
    <source>
        <strain evidence="4">cv. DUN x IM62</strain>
    </source>
</reference>
<dbReference type="InterPro" id="IPR044974">
    <property type="entry name" value="Disease_R_plants"/>
</dbReference>
<accession>A0A022Q7E2</accession>
<dbReference type="InterPro" id="IPR002182">
    <property type="entry name" value="NB-ARC"/>
</dbReference>
<dbReference type="SUPFAM" id="SSF52540">
    <property type="entry name" value="P-loop containing nucleoside triphosphate hydrolases"/>
    <property type="match status" value="1"/>
</dbReference>
<evidence type="ECO:0000256" key="1">
    <source>
        <dbReference type="ARBA" id="ARBA00022614"/>
    </source>
</evidence>
<dbReference type="PRINTS" id="PR00364">
    <property type="entry name" value="DISEASERSIST"/>
</dbReference>
<dbReference type="InterPro" id="IPR027417">
    <property type="entry name" value="P-loop_NTPase"/>
</dbReference>
<dbReference type="Gene3D" id="1.20.5.4130">
    <property type="match status" value="1"/>
</dbReference>
<protein>
    <recommendedName>
        <fullName evidence="2">NB-ARC domain-containing protein</fullName>
    </recommendedName>
</protein>
<dbReference type="GO" id="GO:0005737">
    <property type="term" value="C:cytoplasm"/>
    <property type="evidence" value="ECO:0007669"/>
    <property type="project" value="UniProtKB-SubCell"/>
</dbReference>
<dbReference type="SUPFAM" id="SSF52058">
    <property type="entry name" value="L domain-like"/>
    <property type="match status" value="1"/>
</dbReference>
<dbReference type="Pfam" id="PF00931">
    <property type="entry name" value="NB-ARC"/>
    <property type="match status" value="1"/>
</dbReference>
<dbReference type="eggNOG" id="KOG4658">
    <property type="taxonomic scope" value="Eukaryota"/>
</dbReference>
<dbReference type="PhylomeDB" id="A0A022Q7E2"/>
<evidence type="ECO:0000313" key="4">
    <source>
        <dbReference type="Proteomes" id="UP000030748"/>
    </source>
</evidence>
<dbReference type="Gene3D" id="1.10.8.430">
    <property type="entry name" value="Helical domain of apoptotic protease-activating factors"/>
    <property type="match status" value="1"/>
</dbReference>
<dbReference type="Proteomes" id="UP000030748">
    <property type="component" value="Unassembled WGS sequence"/>
</dbReference>
<dbReference type="InterPro" id="IPR042197">
    <property type="entry name" value="Apaf_helical"/>
</dbReference>
<feature type="domain" description="NB-ARC" evidence="2">
    <location>
        <begin position="185"/>
        <end position="339"/>
    </location>
</feature>
<dbReference type="PANTHER" id="PTHR23155">
    <property type="entry name" value="DISEASE RESISTANCE PROTEIN RP"/>
    <property type="match status" value="1"/>
</dbReference>
<keyword evidence="4" id="KW-1185">Reference proteome</keyword>
<dbReference type="AlphaFoldDB" id="A0A022Q7E2"/>
<dbReference type="Gene3D" id="3.80.10.10">
    <property type="entry name" value="Ribonuclease Inhibitor"/>
    <property type="match status" value="1"/>
</dbReference>
<dbReference type="InterPro" id="IPR032675">
    <property type="entry name" value="LRR_dom_sf"/>
</dbReference>
<dbReference type="Gene3D" id="3.40.50.300">
    <property type="entry name" value="P-loop containing nucleotide triphosphate hydrolases"/>
    <property type="match status" value="1"/>
</dbReference>
<sequence length="902" mass="103649">MAYAAVSSLQQTIERLLTSSHISIVQNSGTHAIELLYKEARSLHETLEGFNTKKSIMNMKRVKILEGEIMDAVCEFEDVVESHVLNQFPSQSEQSIAEDEIRSPLLFSVDLQELIREIGSFIKVVNKMNEAYIHELSNPLPEEEHNRVIPSRIDFSGNESKMVGLSNQFIQIKHLFVTNYSLRPRIIVSLYGMAGIGKTTLAKKLFQDPFILGTFERRAFVTIGPKYLLEGLLLDILIQVSPDSEMIIIDGELLSELKRMVFESLKDRRYLIVLDDVWEAKLCCDLVNVFPAGGIRGRVLVTTRLHEVAQIAYKNCEYRLPFLNKKESWDLLRDKVFGEEYPCSYELEKAGKKIAEHCEGLPLTIVTVADILSKADKNPEYLNEVAANKKHSVFVDAYDQMSEVLYPSYDYLDQHFKACFLYAGAFPQNYWIHYNDISNLWSAEGFLDSAEQFRERINYMELAGTFAEASNYYMYELFSSSVLMLDKEEVGCRLHSSFWYLCNKEAAKRRFFYALNGSGDGLAEQGIKIKNQRRLCIRNSILFAMKDVYNSMASVSMVRSLLCSGPYNQYPVPICLEPLRLLRVFHALTIRFYEFPMEVLKLVQVRYLALTYNGNLPASISKLWNLQWLIVYRHLIIIESAKKRSSDMPMEIWDMKELKDLRIMGSNLSHPREESFLPNLLTLYNVNPQSCTKDVFERIPNLMRLGIQIELAPDSVDPLSCFDHVSHLHKLKTLECVIVNPTLKAEIVAPLAPLSDFPSSLTLLILVGLGYPWEEMSKISSLPNLKNLALLCYAFRGPKWEVRDNEFQRLQSLTVKDTDLEQWTFQNYSCLPVTKSLSIAHCYKLKEIPLAFGRFLEQVEVVDCNPLAVRCAEELKDDWDGKYGDERSLDLYVHSSWEDENT</sequence>
<keyword evidence="1" id="KW-0433">Leucine-rich repeat</keyword>
<gene>
    <name evidence="3" type="ORF">MIMGU_mgv1a025003mg</name>
</gene>
<evidence type="ECO:0000313" key="3">
    <source>
        <dbReference type="EMBL" id="EYU23524.1"/>
    </source>
</evidence>
<proteinExistence type="predicted"/>
<name>A0A022Q7E2_ERYGU</name>
<dbReference type="GO" id="GO:0043531">
    <property type="term" value="F:ADP binding"/>
    <property type="evidence" value="ECO:0007669"/>
    <property type="project" value="InterPro"/>
</dbReference>
<evidence type="ECO:0000259" key="2">
    <source>
        <dbReference type="Pfam" id="PF00931"/>
    </source>
</evidence>
<dbReference type="GO" id="GO:0006952">
    <property type="term" value="P:defense response"/>
    <property type="evidence" value="ECO:0007669"/>
    <property type="project" value="InterPro"/>
</dbReference>